<evidence type="ECO:0000313" key="2">
    <source>
        <dbReference type="EMBL" id="MDQ0162730.1"/>
    </source>
</evidence>
<sequence length="150" mass="17541">MNKRLFFMTVLVFSLLFQGCTQNNETNDSQTKLQTISMKTSHPYDQSISVKAINLIKEVDGIQQAVSVNTDQDLLVAFKVNHFKRFQRQKIEANTKKILEKHFKDYQVTTSNDLKIFIETEKLAKEQDKQNKKKFKKKVKKIIQLSKEQA</sequence>
<dbReference type="PROSITE" id="PS51257">
    <property type="entry name" value="PROKAR_LIPOPROTEIN"/>
    <property type="match status" value="1"/>
</dbReference>
<keyword evidence="1" id="KW-0732">Signal</keyword>
<organism evidence="2 3">
    <name type="scientific">Aeribacillus alveayuensis</name>
    <dbReference type="NCBI Taxonomy" id="279215"/>
    <lineage>
        <taxon>Bacteria</taxon>
        <taxon>Bacillati</taxon>
        <taxon>Bacillota</taxon>
        <taxon>Bacilli</taxon>
        <taxon>Bacillales</taxon>
        <taxon>Bacillaceae</taxon>
        <taxon>Aeribacillus</taxon>
    </lineage>
</organism>
<accession>A0ABT9VP27</accession>
<evidence type="ECO:0008006" key="4">
    <source>
        <dbReference type="Google" id="ProtNLM"/>
    </source>
</evidence>
<gene>
    <name evidence="2" type="ORF">J2S06_001807</name>
</gene>
<comment type="caution">
    <text evidence="2">The sequence shown here is derived from an EMBL/GenBank/DDBJ whole genome shotgun (WGS) entry which is preliminary data.</text>
</comment>
<proteinExistence type="predicted"/>
<dbReference type="EMBL" id="JAUSTR010000006">
    <property type="protein sequence ID" value="MDQ0162730.1"/>
    <property type="molecule type" value="Genomic_DNA"/>
</dbReference>
<evidence type="ECO:0000256" key="1">
    <source>
        <dbReference type="SAM" id="SignalP"/>
    </source>
</evidence>
<reference evidence="2 3" key="1">
    <citation type="submission" date="2023-07" db="EMBL/GenBank/DDBJ databases">
        <title>Genomic Encyclopedia of Type Strains, Phase IV (KMG-IV): sequencing the most valuable type-strain genomes for metagenomic binning, comparative biology and taxonomic classification.</title>
        <authorList>
            <person name="Goeker M."/>
        </authorList>
    </citation>
    <scope>NUCLEOTIDE SEQUENCE [LARGE SCALE GENOMIC DNA]</scope>
    <source>
        <strain evidence="2 3">DSM 19092</strain>
    </source>
</reference>
<evidence type="ECO:0000313" key="3">
    <source>
        <dbReference type="Proteomes" id="UP001225646"/>
    </source>
</evidence>
<protein>
    <recommendedName>
        <fullName evidence="4">Sporulation lipoprotein YhcN/YlaJ (Spore_YhcN_YlaJ)</fullName>
    </recommendedName>
</protein>
<dbReference type="RefSeq" id="WP_419152070.1">
    <property type="nucleotide sequence ID" value="NZ_JAUSTR010000006.1"/>
</dbReference>
<dbReference type="Proteomes" id="UP001225646">
    <property type="component" value="Unassembled WGS sequence"/>
</dbReference>
<feature type="chain" id="PRO_5046628003" description="Sporulation lipoprotein YhcN/YlaJ (Spore_YhcN_YlaJ)" evidence="1">
    <location>
        <begin position="24"/>
        <end position="150"/>
    </location>
</feature>
<name>A0ABT9VP27_9BACI</name>
<keyword evidence="3" id="KW-1185">Reference proteome</keyword>
<feature type="signal peptide" evidence="1">
    <location>
        <begin position="1"/>
        <end position="23"/>
    </location>
</feature>